<keyword evidence="4" id="KW-1133">Transmembrane helix</keyword>
<sequence length="273" mass="31000">MNIEDITEVTYEKEENGICTLTFNIPKRRNALSYVTFLEIWAVLDDMEKDKNAKVLIITGCKDANAFSSGGYFNMKYVTSIPPEIMKEIDLMDIAQKRLCMKFWNFNKPVIAAINGLAVGIGITLPLVGADLIYMSEDAWLGFYFVKRAVIPEFSSTFILPFLLGFQKAKEIIFFGDKITARQAEELGLVNKVLTPEDLMPFAREQALRLIPPKAPSLALNRMKKVMHDYFKDILSKTLDLENEALRESMKTSDFRAATKSLITKKEPLFKGK</sequence>
<keyword evidence="4" id="KW-0472">Membrane</keyword>
<accession>X0ZZ61</accession>
<dbReference type="SUPFAM" id="SSF52096">
    <property type="entry name" value="ClpP/crotonase"/>
    <property type="match status" value="1"/>
</dbReference>
<dbReference type="CDD" id="cd06558">
    <property type="entry name" value="crotonase-like"/>
    <property type="match status" value="1"/>
</dbReference>
<evidence type="ECO:0000256" key="1">
    <source>
        <dbReference type="ARBA" id="ARBA00004275"/>
    </source>
</evidence>
<protein>
    <recommendedName>
        <fullName evidence="6">Enoyl-CoA hydratase</fullName>
    </recommendedName>
</protein>
<dbReference type="PANTHER" id="PTHR43684:SF1">
    <property type="entry name" value="ENOYL-COA DELTA ISOMERASE 2"/>
    <property type="match status" value="1"/>
</dbReference>
<gene>
    <name evidence="5" type="ORF">S01H4_04664</name>
</gene>
<organism evidence="5">
    <name type="scientific">marine sediment metagenome</name>
    <dbReference type="NCBI Taxonomy" id="412755"/>
    <lineage>
        <taxon>unclassified sequences</taxon>
        <taxon>metagenomes</taxon>
        <taxon>ecological metagenomes</taxon>
    </lineage>
</organism>
<evidence type="ECO:0008006" key="6">
    <source>
        <dbReference type="Google" id="ProtNLM"/>
    </source>
</evidence>
<keyword evidence="2" id="KW-0576">Peroxisome</keyword>
<dbReference type="EMBL" id="BART01001271">
    <property type="protein sequence ID" value="GAG65748.1"/>
    <property type="molecule type" value="Genomic_DNA"/>
</dbReference>
<evidence type="ECO:0000256" key="4">
    <source>
        <dbReference type="SAM" id="Phobius"/>
    </source>
</evidence>
<feature type="transmembrane region" description="Helical" evidence="4">
    <location>
        <begin position="149"/>
        <end position="166"/>
    </location>
</feature>
<reference evidence="5" key="1">
    <citation type="journal article" date="2014" name="Front. Microbiol.">
        <title>High frequency of phylogenetically diverse reductive dehalogenase-homologous genes in deep subseafloor sedimentary metagenomes.</title>
        <authorList>
            <person name="Kawai M."/>
            <person name="Futagami T."/>
            <person name="Toyoda A."/>
            <person name="Takaki Y."/>
            <person name="Nishi S."/>
            <person name="Hori S."/>
            <person name="Arai W."/>
            <person name="Tsubouchi T."/>
            <person name="Morono Y."/>
            <person name="Uchiyama I."/>
            <person name="Ito T."/>
            <person name="Fujiyama A."/>
            <person name="Inagaki F."/>
            <person name="Takami H."/>
        </authorList>
    </citation>
    <scope>NUCLEOTIDE SEQUENCE</scope>
    <source>
        <strain evidence="5">Expedition CK06-06</strain>
    </source>
</reference>
<dbReference type="GO" id="GO:0004165">
    <property type="term" value="F:delta(3)-delta(2)-enoyl-CoA isomerase activity"/>
    <property type="evidence" value="ECO:0007669"/>
    <property type="project" value="UniProtKB-ARBA"/>
</dbReference>
<dbReference type="Gene3D" id="1.10.12.10">
    <property type="entry name" value="Lyase 2-enoyl-coa Hydratase, Chain A, domain 2"/>
    <property type="match status" value="1"/>
</dbReference>
<evidence type="ECO:0000313" key="5">
    <source>
        <dbReference type="EMBL" id="GAG65748.1"/>
    </source>
</evidence>
<keyword evidence="4" id="KW-0812">Transmembrane</keyword>
<dbReference type="Gene3D" id="3.90.226.10">
    <property type="entry name" value="2-enoyl-CoA Hydratase, Chain A, domain 1"/>
    <property type="match status" value="1"/>
</dbReference>
<comment type="subcellular location">
    <subcellularLocation>
        <location evidence="1">Peroxisome</location>
    </subcellularLocation>
</comment>
<dbReference type="InterPro" id="IPR051053">
    <property type="entry name" value="ECH/Chromodomain_protein"/>
</dbReference>
<dbReference type="Pfam" id="PF00378">
    <property type="entry name" value="ECH_1"/>
    <property type="match status" value="1"/>
</dbReference>
<dbReference type="GO" id="GO:0005777">
    <property type="term" value="C:peroxisome"/>
    <property type="evidence" value="ECO:0007669"/>
    <property type="project" value="UniProtKB-SubCell"/>
</dbReference>
<proteinExistence type="predicted"/>
<dbReference type="InterPro" id="IPR001753">
    <property type="entry name" value="Enoyl-CoA_hydra/iso"/>
</dbReference>
<evidence type="ECO:0000256" key="2">
    <source>
        <dbReference type="ARBA" id="ARBA00023140"/>
    </source>
</evidence>
<evidence type="ECO:0000256" key="3">
    <source>
        <dbReference type="ARBA" id="ARBA00023235"/>
    </source>
</evidence>
<name>X0ZZ61_9ZZZZ</name>
<comment type="caution">
    <text evidence="5">The sequence shown here is derived from an EMBL/GenBank/DDBJ whole genome shotgun (WGS) entry which is preliminary data.</text>
</comment>
<feature type="transmembrane region" description="Helical" evidence="4">
    <location>
        <begin position="110"/>
        <end position="129"/>
    </location>
</feature>
<dbReference type="InterPro" id="IPR029045">
    <property type="entry name" value="ClpP/crotonase-like_dom_sf"/>
</dbReference>
<keyword evidence="3" id="KW-0413">Isomerase</keyword>
<dbReference type="PANTHER" id="PTHR43684">
    <property type="match status" value="1"/>
</dbReference>
<dbReference type="InterPro" id="IPR014748">
    <property type="entry name" value="Enoyl-CoA_hydra_C"/>
</dbReference>
<dbReference type="AlphaFoldDB" id="X0ZZ61"/>